<dbReference type="InterPro" id="IPR013112">
    <property type="entry name" value="FAD-bd_8"/>
</dbReference>
<evidence type="ECO:0000256" key="2">
    <source>
        <dbReference type="ARBA" id="ARBA00006278"/>
    </source>
</evidence>
<sequence length="601" mass="65721">MDMSGMGGMDGMSMGMNMFQTTNMELARDFWIIIASGLGAVAILRIVTLYQTRSRLRRRATGTVEHPTTPSNPLQQAFATATAIFREMTYPQLLIRARGLSWLSPPPLGRSLVLLVYFAIITYMMAAGTNILDGYFWERIGFRNAWIATAQVPLVYLLASKYSVLGLVVGAGHERLNWLHRWVARTLLVTATVHGFYFFEEWVLADLVETQLSMMPMIRYGFAAWGVLALQAVISAGPLRALCYEAFVAQHAISAVVFLYLLYVHVPAYARPAIWVSVAALASDRLGRTALLVRNNLRMGDSGRRVGHLAQVRVMGPRTTVVAVDDVRFAWRAGQHVYLWLPGVGFSETHPFTIARAHRRPGQDGKSCGGSLELVVRKHAGFSRRLHRFASAGDAGSKELTAFVMGPYGHPPASEHYETVVLVAASTGASYTLSMLEDIVASSGKSCVTRVEFLLMARTAREIAFYVERLYDVAAWVERAGAELELSVQIAVTGDEATVTSRSFFGEGGERPQSSSSVDDNPEKGIEFPAGMRLLTVRPDLQGFIRDPIEAAGGESLVVVCGGSALVATVRNFVACLSDERAVHKGTGAQGICLHAEQYGF</sequence>
<evidence type="ECO:0000256" key="10">
    <source>
        <dbReference type="ARBA" id="ARBA00023065"/>
    </source>
</evidence>
<evidence type="ECO:0000256" key="6">
    <source>
        <dbReference type="ARBA" id="ARBA00022692"/>
    </source>
</evidence>
<dbReference type="PANTHER" id="PTHR32361:SF9">
    <property type="entry name" value="FERRIC REDUCTASE TRANSMEMBRANE COMPONENT 3-RELATED"/>
    <property type="match status" value="1"/>
</dbReference>
<keyword evidence="11 15" id="KW-0472">Membrane</keyword>
<evidence type="ECO:0000256" key="9">
    <source>
        <dbReference type="ARBA" id="ARBA00023002"/>
    </source>
</evidence>
<keyword evidence="8 15" id="KW-1133">Transmembrane helix</keyword>
<dbReference type="SFLD" id="SFLDS00052">
    <property type="entry name" value="Ferric_Reductase_Domain"/>
    <property type="match status" value="1"/>
</dbReference>
<dbReference type="PANTHER" id="PTHR32361">
    <property type="entry name" value="FERRIC/CUPRIC REDUCTASE TRANSMEMBRANE COMPONENT"/>
    <property type="match status" value="1"/>
</dbReference>
<evidence type="ECO:0000313" key="18">
    <source>
        <dbReference type="Proteomes" id="UP000652219"/>
    </source>
</evidence>
<keyword evidence="6 15" id="KW-0812">Transmembrane</keyword>
<keyword evidence="5" id="KW-1003">Cell membrane</keyword>
<feature type="transmembrane region" description="Helical" evidence="15">
    <location>
        <begin position="182"/>
        <end position="199"/>
    </location>
</feature>
<dbReference type="Gene3D" id="3.40.50.80">
    <property type="entry name" value="Nucleotide-binding domain of ferredoxin-NADP reductase (FNR) module"/>
    <property type="match status" value="1"/>
</dbReference>
<feature type="transmembrane region" description="Helical" evidence="15">
    <location>
        <begin position="146"/>
        <end position="170"/>
    </location>
</feature>
<feature type="transmembrane region" description="Helical" evidence="15">
    <location>
        <begin position="30"/>
        <end position="50"/>
    </location>
</feature>
<dbReference type="Proteomes" id="UP000652219">
    <property type="component" value="Unassembled WGS sequence"/>
</dbReference>
<dbReference type="GO" id="GO:0052851">
    <property type="term" value="F:ferric-chelate reductase (NADPH) activity"/>
    <property type="evidence" value="ECO:0007669"/>
    <property type="project" value="UniProtKB-EC"/>
</dbReference>
<dbReference type="PROSITE" id="PS51384">
    <property type="entry name" value="FAD_FR"/>
    <property type="match status" value="1"/>
</dbReference>
<evidence type="ECO:0000256" key="4">
    <source>
        <dbReference type="ARBA" id="ARBA00022448"/>
    </source>
</evidence>
<evidence type="ECO:0000256" key="3">
    <source>
        <dbReference type="ARBA" id="ARBA00012668"/>
    </source>
</evidence>
<evidence type="ECO:0000313" key="17">
    <source>
        <dbReference type="EMBL" id="KAF6812265.1"/>
    </source>
</evidence>
<dbReference type="SFLD" id="SFLDG01168">
    <property type="entry name" value="Ferric_reductase_subgroup_(FRE"/>
    <property type="match status" value="1"/>
</dbReference>
<dbReference type="GO" id="GO:0006879">
    <property type="term" value="P:intracellular iron ion homeostasis"/>
    <property type="evidence" value="ECO:0007669"/>
    <property type="project" value="TreeGrafter"/>
</dbReference>
<dbReference type="EC" id="1.16.1.9" evidence="3"/>
<dbReference type="InterPro" id="IPR017927">
    <property type="entry name" value="FAD-bd_FR_type"/>
</dbReference>
<evidence type="ECO:0000256" key="13">
    <source>
        <dbReference type="ARBA" id="ARBA00048483"/>
    </source>
</evidence>
<evidence type="ECO:0000256" key="1">
    <source>
        <dbReference type="ARBA" id="ARBA00004651"/>
    </source>
</evidence>
<keyword evidence="12" id="KW-0325">Glycoprotein</keyword>
<comment type="subcellular location">
    <subcellularLocation>
        <location evidence="1">Cell membrane</location>
        <topology evidence="1">Multi-pass membrane protein</topology>
    </subcellularLocation>
</comment>
<keyword evidence="7" id="KW-0249">Electron transport</keyword>
<reference evidence="17 18" key="1">
    <citation type="journal article" date="2020" name="Phytopathology">
        <title>Genome Sequence Resources of Colletotrichum truncatum, C. plurivorum, C. musicola, and C. sojae: Four Species Pathogenic to Soybean (Glycine max).</title>
        <authorList>
            <person name="Rogerio F."/>
            <person name="Boufleur T.R."/>
            <person name="Ciampi-Guillardi M."/>
            <person name="Sukno S.A."/>
            <person name="Thon M.R."/>
            <person name="Massola Junior N.S."/>
            <person name="Baroncelli R."/>
        </authorList>
    </citation>
    <scope>NUCLEOTIDE SEQUENCE [LARGE SCALE GENOMIC DNA]</scope>
    <source>
        <strain evidence="17 18">LFN0009</strain>
    </source>
</reference>
<evidence type="ECO:0000256" key="11">
    <source>
        <dbReference type="ARBA" id="ARBA00023136"/>
    </source>
</evidence>
<dbReference type="EMBL" id="WIGN01000065">
    <property type="protein sequence ID" value="KAF6812265.1"/>
    <property type="molecule type" value="Genomic_DNA"/>
</dbReference>
<dbReference type="Pfam" id="PF08030">
    <property type="entry name" value="NAD_binding_6"/>
    <property type="match status" value="1"/>
</dbReference>
<dbReference type="GO" id="GO:0015677">
    <property type="term" value="P:copper ion import"/>
    <property type="evidence" value="ECO:0007669"/>
    <property type="project" value="TreeGrafter"/>
</dbReference>
<evidence type="ECO:0000256" key="14">
    <source>
        <dbReference type="SAM" id="MobiDB-lite"/>
    </source>
</evidence>
<comment type="catalytic activity">
    <reaction evidence="13">
        <text>2 a Fe(II)-siderophore + NADP(+) + H(+) = 2 a Fe(III)-siderophore + NADPH</text>
        <dbReference type="Rhea" id="RHEA:28795"/>
        <dbReference type="Rhea" id="RHEA-COMP:11342"/>
        <dbReference type="Rhea" id="RHEA-COMP:11344"/>
        <dbReference type="ChEBI" id="CHEBI:15378"/>
        <dbReference type="ChEBI" id="CHEBI:29033"/>
        <dbReference type="ChEBI" id="CHEBI:29034"/>
        <dbReference type="ChEBI" id="CHEBI:57783"/>
        <dbReference type="ChEBI" id="CHEBI:58349"/>
        <dbReference type="EC" id="1.16.1.9"/>
    </reaction>
</comment>
<dbReference type="SUPFAM" id="SSF52343">
    <property type="entry name" value="Ferredoxin reductase-like, C-terminal NADP-linked domain"/>
    <property type="match status" value="1"/>
</dbReference>
<dbReference type="InterPro" id="IPR017938">
    <property type="entry name" value="Riboflavin_synthase-like_b-brl"/>
</dbReference>
<comment type="similarity">
    <text evidence="2">Belongs to the ferric reductase (FRE) family.</text>
</comment>
<proteinExistence type="inferred from homology"/>
<organism evidence="17 18">
    <name type="scientific">Colletotrichum sojae</name>
    <dbReference type="NCBI Taxonomy" id="2175907"/>
    <lineage>
        <taxon>Eukaryota</taxon>
        <taxon>Fungi</taxon>
        <taxon>Dikarya</taxon>
        <taxon>Ascomycota</taxon>
        <taxon>Pezizomycotina</taxon>
        <taxon>Sordariomycetes</taxon>
        <taxon>Hypocreomycetidae</taxon>
        <taxon>Glomerellales</taxon>
        <taxon>Glomerellaceae</taxon>
        <taxon>Colletotrichum</taxon>
        <taxon>Colletotrichum orchidearum species complex</taxon>
    </lineage>
</organism>
<keyword evidence="4" id="KW-0813">Transport</keyword>
<accession>A0A8H6JGT1</accession>
<keyword evidence="10" id="KW-0406">Ion transport</keyword>
<feature type="transmembrane region" description="Helical" evidence="15">
    <location>
        <begin position="219"/>
        <end position="239"/>
    </location>
</feature>
<evidence type="ECO:0000256" key="8">
    <source>
        <dbReference type="ARBA" id="ARBA00022989"/>
    </source>
</evidence>
<feature type="transmembrane region" description="Helical" evidence="15">
    <location>
        <begin position="108"/>
        <end position="126"/>
    </location>
</feature>
<dbReference type="AlphaFoldDB" id="A0A8H6JGT1"/>
<evidence type="ECO:0000256" key="5">
    <source>
        <dbReference type="ARBA" id="ARBA00022475"/>
    </source>
</evidence>
<dbReference type="GO" id="GO:0005886">
    <property type="term" value="C:plasma membrane"/>
    <property type="evidence" value="ECO:0007669"/>
    <property type="project" value="UniProtKB-SubCell"/>
</dbReference>
<feature type="region of interest" description="Disordered" evidence="14">
    <location>
        <begin position="503"/>
        <end position="523"/>
    </location>
</feature>
<evidence type="ECO:0000256" key="15">
    <source>
        <dbReference type="SAM" id="Phobius"/>
    </source>
</evidence>
<protein>
    <recommendedName>
        <fullName evidence="3">ferric-chelate reductase (NADPH)</fullName>
        <ecNumber evidence="3">1.16.1.9</ecNumber>
    </recommendedName>
</protein>
<dbReference type="InterPro" id="IPR013121">
    <property type="entry name" value="Fe_red_NAD-bd_6"/>
</dbReference>
<dbReference type="InterPro" id="IPR051410">
    <property type="entry name" value="Ferric/Cupric_Reductase"/>
</dbReference>
<dbReference type="Pfam" id="PF08022">
    <property type="entry name" value="FAD_binding_8"/>
    <property type="match status" value="1"/>
</dbReference>
<keyword evidence="18" id="KW-1185">Reference proteome</keyword>
<dbReference type="SUPFAM" id="SSF63380">
    <property type="entry name" value="Riboflavin synthase domain-like"/>
    <property type="match status" value="1"/>
</dbReference>
<feature type="domain" description="FAD-binding FR-type" evidence="16">
    <location>
        <begin position="268"/>
        <end position="414"/>
    </location>
</feature>
<keyword evidence="9" id="KW-0560">Oxidoreductase</keyword>
<dbReference type="CDD" id="cd06186">
    <property type="entry name" value="NOX_Duox_like_FAD_NADP"/>
    <property type="match status" value="1"/>
</dbReference>
<name>A0A8H6JGT1_9PEZI</name>
<dbReference type="Pfam" id="PF01794">
    <property type="entry name" value="Ferric_reduct"/>
    <property type="match status" value="1"/>
</dbReference>
<dbReference type="InterPro" id="IPR013130">
    <property type="entry name" value="Fe3_Rdtase_TM_dom"/>
</dbReference>
<dbReference type="GO" id="GO:0006826">
    <property type="term" value="P:iron ion transport"/>
    <property type="evidence" value="ECO:0007669"/>
    <property type="project" value="TreeGrafter"/>
</dbReference>
<evidence type="ECO:0000256" key="7">
    <source>
        <dbReference type="ARBA" id="ARBA00022982"/>
    </source>
</evidence>
<evidence type="ECO:0000256" key="12">
    <source>
        <dbReference type="ARBA" id="ARBA00023180"/>
    </source>
</evidence>
<feature type="transmembrane region" description="Helical" evidence="15">
    <location>
        <begin position="246"/>
        <end position="263"/>
    </location>
</feature>
<dbReference type="InterPro" id="IPR039261">
    <property type="entry name" value="FNR_nucleotide-bd"/>
</dbReference>
<evidence type="ECO:0000259" key="16">
    <source>
        <dbReference type="PROSITE" id="PS51384"/>
    </source>
</evidence>
<gene>
    <name evidence="17" type="ORF">CSOJ01_05254</name>
</gene>
<comment type="caution">
    <text evidence="17">The sequence shown here is derived from an EMBL/GenBank/DDBJ whole genome shotgun (WGS) entry which is preliminary data.</text>
</comment>